<proteinExistence type="inferred from homology"/>
<feature type="domain" description="Alpha/beta hydrolase fold-3" evidence="3">
    <location>
        <begin position="85"/>
        <end position="310"/>
    </location>
</feature>
<reference evidence="4" key="1">
    <citation type="submission" date="2022-03" db="EMBL/GenBank/DDBJ databases">
        <title>A functionally conserved STORR gene fusion in Papaver species that diverged 16.8 million years ago.</title>
        <authorList>
            <person name="Catania T."/>
        </authorList>
    </citation>
    <scope>NUCLEOTIDE SEQUENCE</scope>
    <source>
        <strain evidence="4">S-191538</strain>
    </source>
</reference>
<comment type="caution">
    <text evidence="4">The sequence shown here is derived from an EMBL/GenBank/DDBJ whole genome shotgun (WGS) entry which is preliminary data.</text>
</comment>
<dbReference type="Pfam" id="PF07859">
    <property type="entry name" value="Abhydrolase_3"/>
    <property type="match status" value="1"/>
</dbReference>
<keyword evidence="2" id="KW-0378">Hydrolase</keyword>
<evidence type="ECO:0000256" key="1">
    <source>
        <dbReference type="ARBA" id="ARBA00010515"/>
    </source>
</evidence>
<dbReference type="AlphaFoldDB" id="A0AA41S8D7"/>
<dbReference type="EMBL" id="JAJJMA010117453">
    <property type="protein sequence ID" value="MCL7031921.1"/>
    <property type="molecule type" value="Genomic_DNA"/>
</dbReference>
<dbReference type="Gene3D" id="3.40.50.1820">
    <property type="entry name" value="alpha/beta hydrolase"/>
    <property type="match status" value="1"/>
</dbReference>
<evidence type="ECO:0000259" key="3">
    <source>
        <dbReference type="Pfam" id="PF07859"/>
    </source>
</evidence>
<dbReference type="InterPro" id="IPR002168">
    <property type="entry name" value="Lipase_GDXG_HIS_AS"/>
</dbReference>
<sequence length="332" mass="37053">MADETHQQATDGSTVTSTIDPYEKLMCIHNPDEDTLTRNFPISTIPLSDDDQNAKDISLNPDRKTSIRIFRPSTELSVSNKLPIIIYFHGGGFILFSTSSTIFHNFCQSIAKHVPALVVSVDHRLAPESRLPAAYDDAVDALNWVKNQALDTLNSEPWLKEYGDFSNCFIMGCSSGANIAYHACLKASELDLGPVKISGLILNEPFIGGIERTSSEIRLMNDKILSVPVSDLMWELSLPIGSDRNHPYCNLLHNKDEESLRKKCGFIKKCLVIGCDGDSLFDRQVEFVKMLEGKDVKVEALLQQGGYHGMVYFDSNELEIMLDKVKDFILSD</sequence>
<dbReference type="Proteomes" id="UP001177140">
    <property type="component" value="Unassembled WGS sequence"/>
</dbReference>
<protein>
    <recommendedName>
        <fullName evidence="3">Alpha/beta hydrolase fold-3 domain-containing protein</fullName>
    </recommendedName>
</protein>
<comment type="similarity">
    <text evidence="1">Belongs to the 'GDXG' lipolytic enzyme family.</text>
</comment>
<name>A0AA41S8D7_PAPNU</name>
<dbReference type="InterPro" id="IPR013094">
    <property type="entry name" value="AB_hydrolase_3"/>
</dbReference>
<dbReference type="GO" id="GO:0016787">
    <property type="term" value="F:hydrolase activity"/>
    <property type="evidence" value="ECO:0007669"/>
    <property type="project" value="UniProtKB-KW"/>
</dbReference>
<accession>A0AA41S8D7</accession>
<gene>
    <name evidence="4" type="ORF">MKW94_020805</name>
</gene>
<dbReference type="InterPro" id="IPR029058">
    <property type="entry name" value="AB_hydrolase_fold"/>
</dbReference>
<dbReference type="SUPFAM" id="SSF53474">
    <property type="entry name" value="alpha/beta-Hydrolases"/>
    <property type="match status" value="1"/>
</dbReference>
<dbReference type="InterPro" id="IPR050466">
    <property type="entry name" value="Carboxylest/Gibb_receptor"/>
</dbReference>
<keyword evidence="5" id="KW-1185">Reference proteome</keyword>
<dbReference type="PANTHER" id="PTHR23024:SF546">
    <property type="entry name" value="CARBOXYLESTERASE 120-RELATED"/>
    <property type="match status" value="1"/>
</dbReference>
<dbReference type="PROSITE" id="PS01173">
    <property type="entry name" value="LIPASE_GDXG_HIS"/>
    <property type="match status" value="1"/>
</dbReference>
<organism evidence="4 5">
    <name type="scientific">Papaver nudicaule</name>
    <name type="common">Iceland poppy</name>
    <dbReference type="NCBI Taxonomy" id="74823"/>
    <lineage>
        <taxon>Eukaryota</taxon>
        <taxon>Viridiplantae</taxon>
        <taxon>Streptophyta</taxon>
        <taxon>Embryophyta</taxon>
        <taxon>Tracheophyta</taxon>
        <taxon>Spermatophyta</taxon>
        <taxon>Magnoliopsida</taxon>
        <taxon>Ranunculales</taxon>
        <taxon>Papaveraceae</taxon>
        <taxon>Papaveroideae</taxon>
        <taxon>Papaver</taxon>
    </lineage>
</organism>
<evidence type="ECO:0000313" key="4">
    <source>
        <dbReference type="EMBL" id="MCL7031921.1"/>
    </source>
</evidence>
<evidence type="ECO:0000313" key="5">
    <source>
        <dbReference type="Proteomes" id="UP001177140"/>
    </source>
</evidence>
<dbReference type="PANTHER" id="PTHR23024">
    <property type="entry name" value="ARYLACETAMIDE DEACETYLASE"/>
    <property type="match status" value="1"/>
</dbReference>
<evidence type="ECO:0000256" key="2">
    <source>
        <dbReference type="ARBA" id="ARBA00022801"/>
    </source>
</evidence>